<dbReference type="Proteomes" id="UP000059680">
    <property type="component" value="Chromosome 2"/>
</dbReference>
<keyword evidence="1" id="KW-0472">Membrane</keyword>
<keyword evidence="3" id="KW-1185">Reference proteome</keyword>
<proteinExistence type="predicted"/>
<dbReference type="PaxDb" id="39947-A0A0N7KG70"/>
<reference evidence="2 3" key="3">
    <citation type="journal article" date="2013" name="Rice">
        <title>Improvement of the Oryza sativa Nipponbare reference genome using next generation sequence and optical map data.</title>
        <authorList>
            <person name="Kawahara Y."/>
            <person name="de la Bastide M."/>
            <person name="Hamilton J.P."/>
            <person name="Kanamori H."/>
            <person name="McCombie W.R."/>
            <person name="Ouyang S."/>
            <person name="Schwartz D.C."/>
            <person name="Tanaka T."/>
            <person name="Wu J."/>
            <person name="Zhou S."/>
            <person name="Childs K.L."/>
            <person name="Davidson R.M."/>
            <person name="Lin H."/>
            <person name="Quesada-Ocampo L."/>
            <person name="Vaillancourt B."/>
            <person name="Sakai H."/>
            <person name="Lee S.S."/>
            <person name="Kim J."/>
            <person name="Numa H."/>
            <person name="Itoh T."/>
            <person name="Buell C.R."/>
            <person name="Matsumoto T."/>
        </authorList>
    </citation>
    <scope>NUCLEOTIDE SEQUENCE [LARGE SCALE GENOMIC DNA]</scope>
    <source>
        <strain evidence="3">cv. Nipponbare</strain>
    </source>
</reference>
<dbReference type="AlphaFoldDB" id="A0A0N7KG70"/>
<protein>
    <submittedName>
        <fullName evidence="2">Os02g0778633 protein</fullName>
    </submittedName>
</protein>
<gene>
    <name evidence="2" type="ordered locus">Os02g0778633</name>
    <name evidence="2" type="ORF">OSNPB_020778633</name>
</gene>
<keyword evidence="1" id="KW-0812">Transmembrane</keyword>
<dbReference type="Gramene" id="Os02t0778633-00">
    <property type="protein sequence ID" value="Os02t0778633-00"/>
    <property type="gene ID" value="Os02g0778633"/>
</dbReference>
<feature type="non-terminal residue" evidence="2">
    <location>
        <position position="274"/>
    </location>
</feature>
<dbReference type="EMBL" id="AP014958">
    <property type="protein sequence ID" value="BAS81193.1"/>
    <property type="molecule type" value="Genomic_DNA"/>
</dbReference>
<dbReference type="FunCoup" id="A0A0N7KG70">
    <property type="interactions" value="2"/>
</dbReference>
<name>A0A0N7KG70_ORYSJ</name>
<keyword evidence="1" id="KW-1133">Transmembrane helix</keyword>
<organism evidence="2 3">
    <name type="scientific">Oryza sativa subsp. japonica</name>
    <name type="common">Rice</name>
    <dbReference type="NCBI Taxonomy" id="39947"/>
    <lineage>
        <taxon>Eukaryota</taxon>
        <taxon>Viridiplantae</taxon>
        <taxon>Streptophyta</taxon>
        <taxon>Embryophyta</taxon>
        <taxon>Tracheophyta</taxon>
        <taxon>Spermatophyta</taxon>
        <taxon>Magnoliopsida</taxon>
        <taxon>Liliopsida</taxon>
        <taxon>Poales</taxon>
        <taxon>Poaceae</taxon>
        <taxon>BOP clade</taxon>
        <taxon>Oryzoideae</taxon>
        <taxon>Oryzeae</taxon>
        <taxon>Oryzinae</taxon>
        <taxon>Oryza</taxon>
        <taxon>Oryza sativa</taxon>
    </lineage>
</organism>
<dbReference type="InParanoid" id="A0A0N7KG70"/>
<feature type="transmembrane region" description="Helical" evidence="1">
    <location>
        <begin position="234"/>
        <end position="257"/>
    </location>
</feature>
<evidence type="ECO:0000313" key="3">
    <source>
        <dbReference type="Proteomes" id="UP000059680"/>
    </source>
</evidence>
<evidence type="ECO:0000256" key="1">
    <source>
        <dbReference type="SAM" id="Phobius"/>
    </source>
</evidence>
<accession>A0A0N7KG70</accession>
<reference evidence="3" key="1">
    <citation type="journal article" date="2005" name="Nature">
        <title>The map-based sequence of the rice genome.</title>
        <authorList>
            <consortium name="International rice genome sequencing project (IRGSP)"/>
            <person name="Matsumoto T."/>
            <person name="Wu J."/>
            <person name="Kanamori H."/>
            <person name="Katayose Y."/>
            <person name="Fujisawa M."/>
            <person name="Namiki N."/>
            <person name="Mizuno H."/>
            <person name="Yamamoto K."/>
            <person name="Antonio B.A."/>
            <person name="Baba T."/>
            <person name="Sakata K."/>
            <person name="Nagamura Y."/>
            <person name="Aoki H."/>
            <person name="Arikawa K."/>
            <person name="Arita K."/>
            <person name="Bito T."/>
            <person name="Chiden Y."/>
            <person name="Fujitsuka N."/>
            <person name="Fukunaka R."/>
            <person name="Hamada M."/>
            <person name="Harada C."/>
            <person name="Hayashi A."/>
            <person name="Hijishita S."/>
            <person name="Honda M."/>
            <person name="Hosokawa S."/>
            <person name="Ichikawa Y."/>
            <person name="Idonuma A."/>
            <person name="Iijima M."/>
            <person name="Ikeda M."/>
            <person name="Ikeno M."/>
            <person name="Ito K."/>
            <person name="Ito S."/>
            <person name="Ito T."/>
            <person name="Ito Y."/>
            <person name="Ito Y."/>
            <person name="Iwabuchi A."/>
            <person name="Kamiya K."/>
            <person name="Karasawa W."/>
            <person name="Kurita K."/>
            <person name="Katagiri S."/>
            <person name="Kikuta A."/>
            <person name="Kobayashi H."/>
            <person name="Kobayashi N."/>
            <person name="Machita K."/>
            <person name="Maehara T."/>
            <person name="Masukawa M."/>
            <person name="Mizubayashi T."/>
            <person name="Mukai Y."/>
            <person name="Nagasaki H."/>
            <person name="Nagata Y."/>
            <person name="Naito S."/>
            <person name="Nakashima M."/>
            <person name="Nakama Y."/>
            <person name="Nakamichi Y."/>
            <person name="Nakamura M."/>
            <person name="Meguro A."/>
            <person name="Negishi M."/>
            <person name="Ohta I."/>
            <person name="Ohta T."/>
            <person name="Okamoto M."/>
            <person name="Ono N."/>
            <person name="Saji S."/>
            <person name="Sakaguchi M."/>
            <person name="Sakai K."/>
            <person name="Shibata M."/>
            <person name="Shimokawa T."/>
            <person name="Song J."/>
            <person name="Takazaki Y."/>
            <person name="Terasawa K."/>
            <person name="Tsugane M."/>
            <person name="Tsuji K."/>
            <person name="Ueda S."/>
            <person name="Waki K."/>
            <person name="Yamagata H."/>
            <person name="Yamamoto M."/>
            <person name="Yamamoto S."/>
            <person name="Yamane H."/>
            <person name="Yoshiki S."/>
            <person name="Yoshihara R."/>
            <person name="Yukawa K."/>
            <person name="Zhong H."/>
            <person name="Yano M."/>
            <person name="Yuan Q."/>
            <person name="Ouyang S."/>
            <person name="Liu J."/>
            <person name="Jones K.M."/>
            <person name="Gansberger K."/>
            <person name="Moffat K."/>
            <person name="Hill J."/>
            <person name="Bera J."/>
            <person name="Fadrosh D."/>
            <person name="Jin S."/>
            <person name="Johri S."/>
            <person name="Kim M."/>
            <person name="Overton L."/>
            <person name="Reardon M."/>
            <person name="Tsitrin T."/>
            <person name="Vuong H."/>
            <person name="Weaver B."/>
            <person name="Ciecko A."/>
            <person name="Tallon L."/>
            <person name="Jackson J."/>
            <person name="Pai G."/>
            <person name="Aken S.V."/>
            <person name="Utterback T."/>
            <person name="Reidmuller S."/>
            <person name="Feldblyum T."/>
            <person name="Hsiao J."/>
            <person name="Zismann V."/>
            <person name="Iobst S."/>
            <person name="de Vazeille A.R."/>
            <person name="Buell C.R."/>
            <person name="Ying K."/>
            <person name="Li Y."/>
            <person name="Lu T."/>
            <person name="Huang Y."/>
            <person name="Zhao Q."/>
            <person name="Feng Q."/>
            <person name="Zhang L."/>
            <person name="Zhu J."/>
            <person name="Weng Q."/>
            <person name="Mu J."/>
            <person name="Lu Y."/>
            <person name="Fan D."/>
            <person name="Liu Y."/>
            <person name="Guan J."/>
            <person name="Zhang Y."/>
            <person name="Yu S."/>
            <person name="Liu X."/>
            <person name="Zhang Y."/>
            <person name="Hong G."/>
            <person name="Han B."/>
            <person name="Choisne N."/>
            <person name="Demange N."/>
            <person name="Orjeda G."/>
            <person name="Samain S."/>
            <person name="Cattolico L."/>
            <person name="Pelletier E."/>
            <person name="Couloux A."/>
            <person name="Segurens B."/>
            <person name="Wincker P."/>
            <person name="D'Hont A."/>
            <person name="Scarpelli C."/>
            <person name="Weissenbach J."/>
            <person name="Salanoubat M."/>
            <person name="Quetier F."/>
            <person name="Yu Y."/>
            <person name="Kim H.R."/>
            <person name="Rambo T."/>
            <person name="Currie J."/>
            <person name="Collura K."/>
            <person name="Luo M."/>
            <person name="Yang T."/>
            <person name="Ammiraju J.S.S."/>
            <person name="Engler F."/>
            <person name="Soderlund C."/>
            <person name="Wing R.A."/>
            <person name="Palmer L.E."/>
            <person name="de la Bastide M."/>
            <person name="Spiegel L."/>
            <person name="Nascimento L."/>
            <person name="Zutavern T."/>
            <person name="O'Shaughnessy A."/>
            <person name="Dike S."/>
            <person name="Dedhia N."/>
            <person name="Preston R."/>
            <person name="Balija V."/>
            <person name="McCombie W.R."/>
            <person name="Chow T."/>
            <person name="Chen H."/>
            <person name="Chung M."/>
            <person name="Chen C."/>
            <person name="Shaw J."/>
            <person name="Wu H."/>
            <person name="Hsiao K."/>
            <person name="Chao Y."/>
            <person name="Chu M."/>
            <person name="Cheng C."/>
            <person name="Hour A."/>
            <person name="Lee P."/>
            <person name="Lin S."/>
            <person name="Lin Y."/>
            <person name="Liou J."/>
            <person name="Liu S."/>
            <person name="Hsing Y."/>
            <person name="Raghuvanshi S."/>
            <person name="Mohanty A."/>
            <person name="Bharti A.K."/>
            <person name="Gaur A."/>
            <person name="Gupta V."/>
            <person name="Kumar D."/>
            <person name="Ravi V."/>
            <person name="Vij S."/>
            <person name="Kapur A."/>
            <person name="Khurana P."/>
            <person name="Khurana P."/>
            <person name="Khurana J.P."/>
            <person name="Tyagi A.K."/>
            <person name="Gaikwad K."/>
            <person name="Singh A."/>
            <person name="Dalal V."/>
            <person name="Srivastava S."/>
            <person name="Dixit A."/>
            <person name="Pal A.K."/>
            <person name="Ghazi I.A."/>
            <person name="Yadav M."/>
            <person name="Pandit A."/>
            <person name="Bhargava A."/>
            <person name="Sureshbabu K."/>
            <person name="Batra K."/>
            <person name="Sharma T.R."/>
            <person name="Mohapatra T."/>
            <person name="Singh N.K."/>
            <person name="Messing J."/>
            <person name="Nelson A.B."/>
            <person name="Fuks G."/>
            <person name="Kavchok S."/>
            <person name="Keizer G."/>
            <person name="Linton E."/>
            <person name="Llaca V."/>
            <person name="Song R."/>
            <person name="Tanyolac B."/>
            <person name="Young S."/>
            <person name="Ho-Il K."/>
            <person name="Hahn J.H."/>
            <person name="Sangsakoo G."/>
            <person name="Vanavichit A."/>
            <person name="de Mattos Luiz.A.T."/>
            <person name="Zimmer P.D."/>
            <person name="Malone G."/>
            <person name="Dellagostin O."/>
            <person name="de Oliveira A.C."/>
            <person name="Bevan M."/>
            <person name="Bancroft I."/>
            <person name="Minx P."/>
            <person name="Cordum H."/>
            <person name="Wilson R."/>
            <person name="Cheng Z."/>
            <person name="Jin W."/>
            <person name="Jiang J."/>
            <person name="Leong S.A."/>
            <person name="Iwama H."/>
            <person name="Gojobori T."/>
            <person name="Itoh T."/>
            <person name="Niimura Y."/>
            <person name="Fujii Y."/>
            <person name="Habara T."/>
            <person name="Sakai H."/>
            <person name="Sato Y."/>
            <person name="Wilson G."/>
            <person name="Kumar K."/>
            <person name="McCouch S."/>
            <person name="Juretic N."/>
            <person name="Hoen D."/>
            <person name="Wright S."/>
            <person name="Bruskiewich R."/>
            <person name="Bureau T."/>
            <person name="Miyao A."/>
            <person name="Hirochika H."/>
            <person name="Nishikawa T."/>
            <person name="Kadowaki K."/>
            <person name="Sugiura M."/>
            <person name="Burr B."/>
            <person name="Sasaki T."/>
        </authorList>
    </citation>
    <scope>NUCLEOTIDE SEQUENCE [LARGE SCALE GENOMIC DNA]</scope>
    <source>
        <strain evidence="3">cv. Nipponbare</strain>
    </source>
</reference>
<sequence>GVDVRARLGAGRVATLVGEVVAAVGAAHDRAGELVGVGPVGGEPLAEAHPAVDLVARGEHRGGGAAVVRLRGRVDAEADDVGAAARVGAEEVVDLLLGELEEAGGLHGLGAAHHRLVDPAEDVAVGDEEEGRAGDVLGVGAVAEVDHAARGDGHLVERGVREHGAHEVVGLGLEALEAAAGCHVELREEHLRARELEVPAELGHARRDRLVPDEVRVHLPLRRQVQPRRRPQQLILIDAVTITIYITWALAVVGSLVRLGELEQLLALLRRRRE</sequence>
<evidence type="ECO:0000313" key="2">
    <source>
        <dbReference type="EMBL" id="BAS81193.1"/>
    </source>
</evidence>
<reference evidence="2 3" key="2">
    <citation type="journal article" date="2013" name="Plant Cell Physiol.">
        <title>Rice Annotation Project Database (RAP-DB): an integrative and interactive database for rice genomics.</title>
        <authorList>
            <person name="Sakai H."/>
            <person name="Lee S.S."/>
            <person name="Tanaka T."/>
            <person name="Numa H."/>
            <person name="Kim J."/>
            <person name="Kawahara Y."/>
            <person name="Wakimoto H."/>
            <person name="Yang C.C."/>
            <person name="Iwamoto M."/>
            <person name="Abe T."/>
            <person name="Yamada Y."/>
            <person name="Muto A."/>
            <person name="Inokuchi H."/>
            <person name="Ikemura T."/>
            <person name="Matsumoto T."/>
            <person name="Sasaki T."/>
            <person name="Itoh T."/>
        </authorList>
    </citation>
    <scope>NUCLEOTIDE SEQUENCE [LARGE SCALE GENOMIC DNA]</scope>
    <source>
        <strain evidence="3">cv. Nipponbare</strain>
    </source>
</reference>